<dbReference type="KEGG" id="halt:IM660_11930"/>
<sequence length="393" mass="38531">MATDAGAWPQRVLVAPDKFKGTLTGPQAARAIADGVRGALPHAQVRELVIADGGEGTVDAALSAGAHARTATVTGPLGGSVHARWAMDEGTAVLELAAASGLQLVNPDPATALGATSRGTGELMVAALDAGAESIVVGLGGSACTDGGAGLLAALGARLLDADGREIHDGGGHLTALARVDLAGLDPRLRAVPVTLAADVRSPLLGRAGAAAVFGPQKGAGPEDVARLEAGLVVWARCLEEATGRDAAALDWGGAAGGSAAGLHAAVGAHFQSGLEVVAGLTGLADQLRWADLVIVGEGSLDEQSLQGKAPIALARRASAAGVPVLAVAGRVAVDRSALADAGIVAAASATEAAGSSELAQGGDAARWVAEATRALLLRSGDGLPVSPSHAER</sequence>
<dbReference type="Pfam" id="PF02595">
    <property type="entry name" value="Gly_kinase"/>
    <property type="match status" value="1"/>
</dbReference>
<dbReference type="InterPro" id="IPR004381">
    <property type="entry name" value="Glycerate_kinase"/>
</dbReference>
<evidence type="ECO:0000256" key="1">
    <source>
        <dbReference type="ARBA" id="ARBA00006284"/>
    </source>
</evidence>
<dbReference type="PANTHER" id="PTHR21599">
    <property type="entry name" value="GLYCERATE KINASE"/>
    <property type="match status" value="1"/>
</dbReference>
<keyword evidence="6" id="KW-1185">Reference proteome</keyword>
<dbReference type="Gene3D" id="3.40.50.10350">
    <property type="entry name" value="Glycerate kinase, domain 1"/>
    <property type="match status" value="1"/>
</dbReference>
<evidence type="ECO:0000256" key="3">
    <source>
        <dbReference type="ARBA" id="ARBA00022777"/>
    </source>
</evidence>
<reference evidence="5 6" key="1">
    <citation type="submission" date="2020-10" db="EMBL/GenBank/DDBJ databases">
        <title>Haloactinobacterium sp. RN3S43, a bacterium isolated from saline soil.</title>
        <authorList>
            <person name="Sun J.-Q."/>
        </authorList>
    </citation>
    <scope>NUCLEOTIDE SEQUENCE [LARGE SCALE GENOMIC DNA]</scope>
    <source>
        <strain evidence="5 6">RN3S43</strain>
    </source>
</reference>
<gene>
    <name evidence="5" type="ORF">IM660_11930</name>
</gene>
<evidence type="ECO:0000313" key="5">
    <source>
        <dbReference type="EMBL" id="QOR69405.1"/>
    </source>
</evidence>
<dbReference type="NCBIfam" id="TIGR00045">
    <property type="entry name" value="glycerate kinase"/>
    <property type="match status" value="1"/>
</dbReference>
<name>A0A7M1SPK5_9MICO</name>
<evidence type="ECO:0000313" key="6">
    <source>
        <dbReference type="Proteomes" id="UP000593758"/>
    </source>
</evidence>
<comment type="similarity">
    <text evidence="1 4">Belongs to the glycerate kinase type-1 family.</text>
</comment>
<proteinExistence type="inferred from homology"/>
<protein>
    <submittedName>
        <fullName evidence="5">Glycerate kinase</fullName>
    </submittedName>
</protein>
<dbReference type="Gene3D" id="3.90.1510.10">
    <property type="entry name" value="Glycerate kinase, domain 2"/>
    <property type="match status" value="1"/>
</dbReference>
<dbReference type="AlphaFoldDB" id="A0A7M1SPK5"/>
<keyword evidence="3 4" id="KW-0418">Kinase</keyword>
<dbReference type="RefSeq" id="WP_193495768.1">
    <property type="nucleotide sequence ID" value="NZ_CP063169.1"/>
</dbReference>
<dbReference type="EMBL" id="CP063169">
    <property type="protein sequence ID" value="QOR69405.1"/>
    <property type="molecule type" value="Genomic_DNA"/>
</dbReference>
<dbReference type="PIRSF" id="PIRSF006078">
    <property type="entry name" value="GlxK"/>
    <property type="match status" value="1"/>
</dbReference>
<dbReference type="GO" id="GO:0031388">
    <property type="term" value="P:organic acid phosphorylation"/>
    <property type="evidence" value="ECO:0007669"/>
    <property type="project" value="UniProtKB-UniRule"/>
</dbReference>
<dbReference type="InterPro" id="IPR036129">
    <property type="entry name" value="Glycerate_kinase_sf"/>
</dbReference>
<dbReference type="Proteomes" id="UP000593758">
    <property type="component" value="Chromosome"/>
</dbReference>
<dbReference type="InterPro" id="IPR018197">
    <property type="entry name" value="Glycerate_kinase_RE-like"/>
</dbReference>
<accession>A0A7M1SPK5</accession>
<dbReference type="PANTHER" id="PTHR21599:SF0">
    <property type="entry name" value="GLYCERATE KINASE"/>
    <property type="match status" value="1"/>
</dbReference>
<keyword evidence="2 4" id="KW-0808">Transferase</keyword>
<evidence type="ECO:0000256" key="2">
    <source>
        <dbReference type="ARBA" id="ARBA00022679"/>
    </source>
</evidence>
<dbReference type="GO" id="GO:0008887">
    <property type="term" value="F:glycerate kinase activity"/>
    <property type="evidence" value="ECO:0007669"/>
    <property type="project" value="UniProtKB-UniRule"/>
</dbReference>
<dbReference type="InterPro" id="IPR018193">
    <property type="entry name" value="Glyc_kinase_flavodox-like_fold"/>
</dbReference>
<dbReference type="SUPFAM" id="SSF110738">
    <property type="entry name" value="Glycerate kinase I"/>
    <property type="match status" value="1"/>
</dbReference>
<organism evidence="5 6">
    <name type="scientific">Ruania alkalisoli</name>
    <dbReference type="NCBI Taxonomy" id="2779775"/>
    <lineage>
        <taxon>Bacteria</taxon>
        <taxon>Bacillati</taxon>
        <taxon>Actinomycetota</taxon>
        <taxon>Actinomycetes</taxon>
        <taxon>Micrococcales</taxon>
        <taxon>Ruaniaceae</taxon>
        <taxon>Ruania</taxon>
    </lineage>
</organism>
<evidence type="ECO:0000256" key="4">
    <source>
        <dbReference type="PIRNR" id="PIRNR006078"/>
    </source>
</evidence>